<dbReference type="EMBL" id="CP040820">
    <property type="protein sequence ID" value="QDL94480.1"/>
    <property type="molecule type" value="Genomic_DNA"/>
</dbReference>
<keyword evidence="3" id="KW-1185">Reference proteome</keyword>
<evidence type="ECO:0000256" key="1">
    <source>
        <dbReference type="SAM" id="Phobius"/>
    </source>
</evidence>
<feature type="transmembrane region" description="Helical" evidence="1">
    <location>
        <begin position="216"/>
        <end position="235"/>
    </location>
</feature>
<keyword evidence="2" id="KW-0614">Plasmid</keyword>
<dbReference type="KEGG" id="ppru:FDP22_21680"/>
<reference evidence="2 3" key="1">
    <citation type="submission" date="2019-06" db="EMBL/GenBank/DDBJ databases">
        <title>Genome sequence of Rhodobacteraceae bacterium D4M1.</title>
        <authorList>
            <person name="Cao J."/>
        </authorList>
    </citation>
    <scope>NUCLEOTIDE SEQUENCE [LARGE SCALE GENOMIC DNA]</scope>
    <source>
        <strain evidence="2 3">D4M1</strain>
        <plasmid evidence="3">pd4m1b</plasmid>
    </source>
</reference>
<gene>
    <name evidence="2" type="ORF">FDP22_21680</name>
</gene>
<sequence>MGLLDIPAPLFSALDGWLAGFLPPLVRLAVWSALIAIVSMELYRLLSPQKRIAGLKTALQRQQKAVSQFDGAFEEAWPMIRTMLGLALRRVAVVLPATVIGSLPVLMLIVWLDGRYGGEYPEPGQPVAVQVADGYDGRWVDEGRGTPRAEITTDTGAPVAEVPLAAPVPVIHKWQWWNALIGNPAGYLPDDAPMERVEVALPRQQLLHLGPGWMRGWEVFFFAALTLFAFSFKSLRRIE</sequence>
<proteinExistence type="predicted"/>
<protein>
    <submittedName>
        <fullName evidence="2">Uncharacterized protein</fullName>
    </submittedName>
</protein>
<keyword evidence="1" id="KW-0812">Transmembrane</keyword>
<evidence type="ECO:0000313" key="2">
    <source>
        <dbReference type="EMBL" id="QDL94480.1"/>
    </source>
</evidence>
<accession>A0A5B8G3D5</accession>
<evidence type="ECO:0000313" key="3">
    <source>
        <dbReference type="Proteomes" id="UP000305888"/>
    </source>
</evidence>
<dbReference type="Proteomes" id="UP000305888">
    <property type="component" value="Plasmid pD4M1B"/>
</dbReference>
<dbReference type="OrthoDB" id="6164237at2"/>
<keyword evidence="1" id="KW-1133">Transmembrane helix</keyword>
<feature type="transmembrane region" description="Helical" evidence="1">
    <location>
        <begin position="28"/>
        <end position="46"/>
    </location>
</feature>
<organism evidence="2 3">
    <name type="scientific">Paroceanicella profunda</name>
    <dbReference type="NCBI Taxonomy" id="2579971"/>
    <lineage>
        <taxon>Bacteria</taxon>
        <taxon>Pseudomonadati</taxon>
        <taxon>Pseudomonadota</taxon>
        <taxon>Alphaproteobacteria</taxon>
        <taxon>Rhodobacterales</taxon>
        <taxon>Paracoccaceae</taxon>
        <taxon>Paroceanicella</taxon>
    </lineage>
</organism>
<dbReference type="AlphaFoldDB" id="A0A5B8G3D5"/>
<keyword evidence="1" id="KW-0472">Membrane</keyword>
<name>A0A5B8G3D5_9RHOB</name>
<geneLocation type="plasmid" evidence="3">
    <name>pd4m1b</name>
</geneLocation>
<dbReference type="RefSeq" id="WP_138576279.1">
    <property type="nucleotide sequence ID" value="NZ_CP040820.1"/>
</dbReference>
<feature type="transmembrane region" description="Helical" evidence="1">
    <location>
        <begin position="91"/>
        <end position="112"/>
    </location>
</feature>